<dbReference type="CDD" id="cd00397">
    <property type="entry name" value="DNA_BRE_C"/>
    <property type="match status" value="1"/>
</dbReference>
<dbReference type="InterPro" id="IPR050090">
    <property type="entry name" value="Tyrosine_recombinase_XerCD"/>
</dbReference>
<dbReference type="Gene3D" id="1.10.150.130">
    <property type="match status" value="1"/>
</dbReference>
<dbReference type="InterPro" id="IPR011010">
    <property type="entry name" value="DNA_brk_join_enz"/>
</dbReference>
<keyword evidence="8" id="KW-0614">Plasmid</keyword>
<dbReference type="SUPFAM" id="SSF47823">
    <property type="entry name" value="lambda integrase-like, N-terminal domain"/>
    <property type="match status" value="1"/>
</dbReference>
<feature type="domain" description="Core-binding (CB)" evidence="7">
    <location>
        <begin position="23"/>
        <end position="101"/>
    </location>
</feature>
<dbReference type="Pfam" id="PF00589">
    <property type="entry name" value="Phage_integrase"/>
    <property type="match status" value="1"/>
</dbReference>
<dbReference type="RefSeq" id="WP_194453978.1">
    <property type="nucleotide sequence ID" value="NZ_CP063850.1"/>
</dbReference>
<feature type="domain" description="Tyr recombinase" evidence="6">
    <location>
        <begin position="126"/>
        <end position="310"/>
    </location>
</feature>
<dbReference type="GO" id="GO:0003677">
    <property type="term" value="F:DNA binding"/>
    <property type="evidence" value="ECO:0007669"/>
    <property type="project" value="UniProtKB-UniRule"/>
</dbReference>
<comment type="similarity">
    <text evidence="1">Belongs to the 'phage' integrase family.</text>
</comment>
<name>A0A7S7NZV0_PALFE</name>
<keyword evidence="2" id="KW-0229">DNA integration</keyword>
<evidence type="ECO:0000256" key="4">
    <source>
        <dbReference type="ARBA" id="ARBA00023172"/>
    </source>
</evidence>
<evidence type="ECO:0000256" key="2">
    <source>
        <dbReference type="ARBA" id="ARBA00022908"/>
    </source>
</evidence>
<sequence>MSPDRPAEPGPPWQGADLQPLQPDLAAIRRLVLDAVSSPTTKKMYAKALDDFFAWWAGQGRPAFARASVQAHRAWLEEQGYSPSTINQRLAALRKLAREAALNGHLASEAAAGVTQVPGLKQRGARAGNWLTREQAQLLLDRPDPGTLKGLRDRAILALLLGCGLRRAEATGLDVNSMEQRDGRWVIPDLRGKHGRLRTVPVPGWVKHTVDLWVQAAGLATGRLLRSMNRHGHLSGDSLSPNAILSLVSAYGAQLGVKLQAHDTRRTCAKLCRAAGGELEQIQLLLGHASILTTERYLGTRQNLADAPNDHMGLTAARGATATL</sequence>
<dbReference type="Gene3D" id="1.10.443.10">
    <property type="entry name" value="Intergrase catalytic core"/>
    <property type="match status" value="1"/>
</dbReference>
<dbReference type="EMBL" id="CP063850">
    <property type="protein sequence ID" value="QOY92324.1"/>
    <property type="molecule type" value="Genomic_DNA"/>
</dbReference>
<evidence type="ECO:0000256" key="3">
    <source>
        <dbReference type="ARBA" id="ARBA00023125"/>
    </source>
</evidence>
<organism evidence="8 9">
    <name type="scientific">Paludibaculum fermentans</name>
    <dbReference type="NCBI Taxonomy" id="1473598"/>
    <lineage>
        <taxon>Bacteria</taxon>
        <taxon>Pseudomonadati</taxon>
        <taxon>Acidobacteriota</taxon>
        <taxon>Terriglobia</taxon>
        <taxon>Bryobacterales</taxon>
        <taxon>Bryobacteraceae</taxon>
        <taxon>Paludibaculum</taxon>
    </lineage>
</organism>
<protein>
    <submittedName>
        <fullName evidence="8">Tyrosine-type recombinase/integrase</fullName>
    </submittedName>
</protein>
<dbReference type="PANTHER" id="PTHR30349">
    <property type="entry name" value="PHAGE INTEGRASE-RELATED"/>
    <property type="match status" value="1"/>
</dbReference>
<dbReference type="PANTHER" id="PTHR30349:SF41">
    <property type="entry name" value="INTEGRASE_RECOMBINASE PROTEIN MJ0367-RELATED"/>
    <property type="match status" value="1"/>
</dbReference>
<evidence type="ECO:0000259" key="7">
    <source>
        <dbReference type="PROSITE" id="PS51900"/>
    </source>
</evidence>
<dbReference type="Pfam" id="PF02899">
    <property type="entry name" value="Phage_int_SAM_1"/>
    <property type="match status" value="1"/>
</dbReference>
<dbReference type="InterPro" id="IPR002104">
    <property type="entry name" value="Integrase_catalytic"/>
</dbReference>
<accession>A0A7S7NZV0</accession>
<dbReference type="InterPro" id="IPR044068">
    <property type="entry name" value="CB"/>
</dbReference>
<dbReference type="PROSITE" id="PS51900">
    <property type="entry name" value="CB"/>
    <property type="match status" value="1"/>
</dbReference>
<reference evidence="8 9" key="1">
    <citation type="submission" date="2020-10" db="EMBL/GenBank/DDBJ databases">
        <title>Complete genome sequence of Paludibaculum fermentans P105T, a facultatively anaerobic acidobacterium capable of dissimilatory Fe(III) reduction.</title>
        <authorList>
            <person name="Dedysh S.N."/>
            <person name="Beletsky A.V."/>
            <person name="Kulichevskaya I.S."/>
            <person name="Mardanov A.V."/>
            <person name="Ravin N.V."/>
        </authorList>
    </citation>
    <scope>NUCLEOTIDE SEQUENCE [LARGE SCALE GENOMIC DNA]</scope>
    <source>
        <strain evidence="8 9">P105</strain>
        <plasmid evidence="8 9">pPfer1</plasmid>
    </source>
</reference>
<proteinExistence type="inferred from homology"/>
<dbReference type="Proteomes" id="UP000593892">
    <property type="component" value="Plasmid pPfer1"/>
</dbReference>
<keyword evidence="3 5" id="KW-0238">DNA-binding</keyword>
<dbReference type="GO" id="GO:0015074">
    <property type="term" value="P:DNA integration"/>
    <property type="evidence" value="ECO:0007669"/>
    <property type="project" value="UniProtKB-KW"/>
</dbReference>
<dbReference type="InterPro" id="IPR013762">
    <property type="entry name" value="Integrase-like_cat_sf"/>
</dbReference>
<dbReference type="AlphaFoldDB" id="A0A7S7NZV0"/>
<evidence type="ECO:0000256" key="1">
    <source>
        <dbReference type="ARBA" id="ARBA00008857"/>
    </source>
</evidence>
<keyword evidence="4" id="KW-0233">DNA recombination</keyword>
<gene>
    <name evidence="8" type="ORF">IRI77_37670</name>
</gene>
<dbReference type="InterPro" id="IPR004107">
    <property type="entry name" value="Integrase_SAM-like_N"/>
</dbReference>
<geneLocation type="plasmid" evidence="8 9">
    <name>pPfer1</name>
</geneLocation>
<dbReference type="SUPFAM" id="SSF56349">
    <property type="entry name" value="DNA breaking-rejoining enzymes"/>
    <property type="match status" value="1"/>
</dbReference>
<evidence type="ECO:0000313" key="8">
    <source>
        <dbReference type="EMBL" id="QOY92324.1"/>
    </source>
</evidence>
<dbReference type="InterPro" id="IPR010998">
    <property type="entry name" value="Integrase_recombinase_N"/>
</dbReference>
<evidence type="ECO:0000313" key="9">
    <source>
        <dbReference type="Proteomes" id="UP000593892"/>
    </source>
</evidence>
<dbReference type="PROSITE" id="PS51898">
    <property type="entry name" value="TYR_RECOMBINASE"/>
    <property type="match status" value="1"/>
</dbReference>
<evidence type="ECO:0000256" key="5">
    <source>
        <dbReference type="PROSITE-ProRule" id="PRU01248"/>
    </source>
</evidence>
<keyword evidence="9" id="KW-1185">Reference proteome</keyword>
<evidence type="ECO:0000259" key="6">
    <source>
        <dbReference type="PROSITE" id="PS51898"/>
    </source>
</evidence>
<dbReference type="GO" id="GO:0006310">
    <property type="term" value="P:DNA recombination"/>
    <property type="evidence" value="ECO:0007669"/>
    <property type="project" value="UniProtKB-KW"/>
</dbReference>
<dbReference type="KEGG" id="pfer:IRI77_37670"/>